<accession>A0A327ZDD4</accession>
<evidence type="ECO:0000313" key="2">
    <source>
        <dbReference type="EMBL" id="RAK33249.1"/>
    </source>
</evidence>
<feature type="region of interest" description="Disordered" evidence="1">
    <location>
        <begin position="109"/>
        <end position="204"/>
    </location>
</feature>
<evidence type="ECO:0000313" key="3">
    <source>
        <dbReference type="Proteomes" id="UP000249341"/>
    </source>
</evidence>
<evidence type="ECO:0000256" key="1">
    <source>
        <dbReference type="SAM" id="MobiDB-lite"/>
    </source>
</evidence>
<keyword evidence="3" id="KW-1185">Reference proteome</keyword>
<sequence length="295" mass="32285">MTAQPHKISARPVSRDRSAPGQPRSQRAPGRRADGGNSSRRQTHAAARPSPFCSPGSCELSAAVLAQTHKIWAGTRTRLPPLPKVVSLRLWCRQNLTRSPRALERQAAIHRGQPGGRNGDQLVRPSPVRRGEVTSAPARPDAPLPARRRSARHDSARHGGYGTARPGRCGPARCGTARSVRPGPVRHGPVGAARPGRCGTARSVRHGGWSKERWVEHGPDRRVEHGTVGGAWGGGVGYGWVVEVGRVRRVSWACLWPMLISGPRVKPWRWRRAIILVLRMSGSAMIRWWDGVVKR</sequence>
<gene>
    <name evidence="2" type="ORF">B0I29_112281</name>
</gene>
<dbReference type="AlphaFoldDB" id="A0A327ZDD4"/>
<name>A0A327ZDD4_9ACTN</name>
<organism evidence="2 3">
    <name type="scientific">Actinoplanes lutulentus</name>
    <dbReference type="NCBI Taxonomy" id="1287878"/>
    <lineage>
        <taxon>Bacteria</taxon>
        <taxon>Bacillati</taxon>
        <taxon>Actinomycetota</taxon>
        <taxon>Actinomycetes</taxon>
        <taxon>Micromonosporales</taxon>
        <taxon>Micromonosporaceae</taxon>
        <taxon>Actinoplanes</taxon>
    </lineage>
</organism>
<proteinExistence type="predicted"/>
<comment type="caution">
    <text evidence="2">The sequence shown here is derived from an EMBL/GenBank/DDBJ whole genome shotgun (WGS) entry which is preliminary data.</text>
</comment>
<dbReference type="Proteomes" id="UP000249341">
    <property type="component" value="Unassembled WGS sequence"/>
</dbReference>
<reference evidence="2 3" key="1">
    <citation type="submission" date="2018-06" db="EMBL/GenBank/DDBJ databases">
        <title>Genomic Encyclopedia of Type Strains, Phase III (KMG-III): the genomes of soil and plant-associated and newly described type strains.</title>
        <authorList>
            <person name="Whitman W."/>
        </authorList>
    </citation>
    <scope>NUCLEOTIDE SEQUENCE [LARGE SCALE GENOMIC DNA]</scope>
    <source>
        <strain evidence="2 3">CGMCC 4.7090</strain>
    </source>
</reference>
<protein>
    <submittedName>
        <fullName evidence="2">Uncharacterized protein</fullName>
    </submittedName>
</protein>
<dbReference type="EMBL" id="QLMJ01000012">
    <property type="protein sequence ID" value="RAK33249.1"/>
    <property type="molecule type" value="Genomic_DNA"/>
</dbReference>
<feature type="region of interest" description="Disordered" evidence="1">
    <location>
        <begin position="1"/>
        <end position="54"/>
    </location>
</feature>
<feature type="compositionally biased region" description="Low complexity" evidence="1">
    <location>
        <begin position="136"/>
        <end position="145"/>
    </location>
</feature>